<feature type="domain" description="Tyr recombinase" evidence="4">
    <location>
        <begin position="165"/>
        <end position="365"/>
    </location>
</feature>
<evidence type="ECO:0000313" key="6">
    <source>
        <dbReference type="Proteomes" id="UP001153203"/>
    </source>
</evidence>
<dbReference type="Gene3D" id="1.10.150.130">
    <property type="match status" value="1"/>
</dbReference>
<keyword evidence="2" id="KW-0238">DNA-binding</keyword>
<reference evidence="5" key="1">
    <citation type="submission" date="2022-06" db="EMBL/GenBank/DDBJ databases">
        <title>Lactococcus from bovine mastitis in China.</title>
        <authorList>
            <person name="Lin Y."/>
            <person name="Han B."/>
        </authorList>
    </citation>
    <scope>NUCLEOTIDE SEQUENCE</scope>
    <source>
        <strain evidence="5">Hebei-B-39</strain>
    </source>
</reference>
<name>A0A9X4P7T7_9LACT</name>
<evidence type="ECO:0000259" key="4">
    <source>
        <dbReference type="PROSITE" id="PS51898"/>
    </source>
</evidence>
<dbReference type="GO" id="GO:0003677">
    <property type="term" value="F:DNA binding"/>
    <property type="evidence" value="ECO:0007669"/>
    <property type="project" value="UniProtKB-KW"/>
</dbReference>
<evidence type="ECO:0000256" key="1">
    <source>
        <dbReference type="ARBA" id="ARBA00008857"/>
    </source>
</evidence>
<comment type="similarity">
    <text evidence="1">Belongs to the 'phage' integrase family.</text>
</comment>
<dbReference type="RefSeq" id="WP_279364525.1">
    <property type="nucleotide sequence ID" value="NZ_JAMWGC010000003.1"/>
</dbReference>
<comment type="caution">
    <text evidence="5">The sequence shown here is derived from an EMBL/GenBank/DDBJ whole genome shotgun (WGS) entry which is preliminary data.</text>
</comment>
<dbReference type="CDD" id="cd01189">
    <property type="entry name" value="INT_ICEBs1_C_like"/>
    <property type="match status" value="1"/>
</dbReference>
<evidence type="ECO:0000256" key="2">
    <source>
        <dbReference type="ARBA" id="ARBA00023125"/>
    </source>
</evidence>
<dbReference type="InterPro" id="IPR011010">
    <property type="entry name" value="DNA_brk_join_enz"/>
</dbReference>
<dbReference type="InterPro" id="IPR050090">
    <property type="entry name" value="Tyrosine_recombinase_XerCD"/>
</dbReference>
<gene>
    <name evidence="5" type="ORF">NF708_07320</name>
</gene>
<dbReference type="InterPro" id="IPR013762">
    <property type="entry name" value="Integrase-like_cat_sf"/>
</dbReference>
<protein>
    <submittedName>
        <fullName evidence="5">Site-specific integrase</fullName>
    </submittedName>
</protein>
<dbReference type="Pfam" id="PF14657">
    <property type="entry name" value="Arm-DNA-bind_4"/>
    <property type="match status" value="1"/>
</dbReference>
<sequence length="378" mass="43677">MARYVKRGKVWQYEISYKDNYGTFNKIRKSGFKTKGEAIAEAGDIESRLKQGFKVNTKNKSLVTAFTEWIKVFKKDKIQDSTYGTYLSTLSYLNKYLPNATVKNIDRISYQYAINEMGKELSSGTIKNFNRQIRSCIKFLVSEGVIQYDFTQGVAIKGRGKDTGNWVKYLDFDEFEKLVSTLQKEMSPINVFSIMCYISAMTGMRYSEVAGLTWDNIDFTNNKIKVDKTWRNDKKDFGPTKNKSSVREITIDGTFKMLLYRYKNRQNKVFSELEVTNPLNLVCWHPKRGIIENAVVNKELAQICQRAGLENRITTHGLRHTHASVLIYKSVNIMTISKRLGHANISITLDTYSHIIKELEKAEDKKVIDIFSKINRKK</sequence>
<accession>A0A9X4P7T7</accession>
<dbReference type="EMBL" id="JAMWGI010000004">
    <property type="protein sequence ID" value="MDG6193808.1"/>
    <property type="molecule type" value="Genomic_DNA"/>
</dbReference>
<keyword evidence="3" id="KW-0233">DNA recombination</keyword>
<dbReference type="Proteomes" id="UP001153203">
    <property type="component" value="Unassembled WGS sequence"/>
</dbReference>
<evidence type="ECO:0000313" key="5">
    <source>
        <dbReference type="EMBL" id="MDG6193808.1"/>
    </source>
</evidence>
<dbReference type="PROSITE" id="PS51898">
    <property type="entry name" value="TYR_RECOMBINASE"/>
    <property type="match status" value="1"/>
</dbReference>
<organism evidence="5 6">
    <name type="scientific">Lactococcus formosensis</name>
    <dbReference type="NCBI Taxonomy" id="1281486"/>
    <lineage>
        <taxon>Bacteria</taxon>
        <taxon>Bacillati</taxon>
        <taxon>Bacillota</taxon>
        <taxon>Bacilli</taxon>
        <taxon>Lactobacillales</taxon>
        <taxon>Streptococcaceae</taxon>
        <taxon>Lactococcus</taxon>
    </lineage>
</organism>
<dbReference type="GO" id="GO:0006310">
    <property type="term" value="P:DNA recombination"/>
    <property type="evidence" value="ECO:0007669"/>
    <property type="project" value="UniProtKB-KW"/>
</dbReference>
<dbReference type="Gene3D" id="1.10.443.10">
    <property type="entry name" value="Intergrase catalytic core"/>
    <property type="match status" value="1"/>
</dbReference>
<dbReference type="Pfam" id="PF00589">
    <property type="entry name" value="Phage_integrase"/>
    <property type="match status" value="1"/>
</dbReference>
<proteinExistence type="inferred from homology"/>
<dbReference type="GO" id="GO:0015074">
    <property type="term" value="P:DNA integration"/>
    <property type="evidence" value="ECO:0007669"/>
    <property type="project" value="InterPro"/>
</dbReference>
<dbReference type="SUPFAM" id="SSF56349">
    <property type="entry name" value="DNA breaking-rejoining enzymes"/>
    <property type="match status" value="1"/>
</dbReference>
<dbReference type="PANTHER" id="PTHR30349">
    <property type="entry name" value="PHAGE INTEGRASE-RELATED"/>
    <property type="match status" value="1"/>
</dbReference>
<dbReference type="InterPro" id="IPR002104">
    <property type="entry name" value="Integrase_catalytic"/>
</dbReference>
<evidence type="ECO:0000256" key="3">
    <source>
        <dbReference type="ARBA" id="ARBA00023172"/>
    </source>
</evidence>
<dbReference type="InterPro" id="IPR028259">
    <property type="entry name" value="AP2-like_int_N"/>
</dbReference>
<dbReference type="PANTHER" id="PTHR30349:SF64">
    <property type="entry name" value="PROPHAGE INTEGRASE INTD-RELATED"/>
    <property type="match status" value="1"/>
</dbReference>
<dbReference type="AlphaFoldDB" id="A0A9X4P7T7"/>
<dbReference type="InterPro" id="IPR010998">
    <property type="entry name" value="Integrase_recombinase_N"/>
</dbReference>